<name>A8H1N7_SHEPA</name>
<dbReference type="AlphaFoldDB" id="A8H1N7"/>
<dbReference type="HOGENOM" id="CLU_1926142_0_0_6"/>
<gene>
    <name evidence="1" type="ordered locus">Spea_1147</name>
</gene>
<evidence type="ECO:0000313" key="1">
    <source>
        <dbReference type="EMBL" id="ABV86474.1"/>
    </source>
</evidence>
<sequence length="131" mass="14743">MITFFFLALIIVIAIYSITSVSSQGEGAQTHVEELPHISDYRKQHPDLFDGKGIKCANCGSRSIRAWGLRSREDEQAIHTCNHCGTKLYRTGAWTKDEKIAALDGQKNCNKCNTTYSRDATYCNNCDIDLY</sequence>
<dbReference type="Proteomes" id="UP000002608">
    <property type="component" value="Chromosome"/>
</dbReference>
<evidence type="ECO:0000313" key="2">
    <source>
        <dbReference type="Proteomes" id="UP000002608"/>
    </source>
</evidence>
<reference evidence="1 2" key="1">
    <citation type="submission" date="2007-10" db="EMBL/GenBank/DDBJ databases">
        <title>Complete sequence of Shewanella pealeana ATCC 700345.</title>
        <authorList>
            <consortium name="US DOE Joint Genome Institute"/>
            <person name="Copeland A."/>
            <person name="Lucas S."/>
            <person name="Lapidus A."/>
            <person name="Barry K."/>
            <person name="Glavina del Rio T."/>
            <person name="Dalin E."/>
            <person name="Tice H."/>
            <person name="Pitluck S."/>
            <person name="Chertkov O."/>
            <person name="Brettin T."/>
            <person name="Bruce D."/>
            <person name="Detter J.C."/>
            <person name="Han C."/>
            <person name="Schmutz J."/>
            <person name="Larimer F."/>
            <person name="Land M."/>
            <person name="Hauser L."/>
            <person name="Kyrpides N."/>
            <person name="Kim E."/>
            <person name="Zhao J.-S.Z."/>
            <person name="Manno D."/>
            <person name="Hawari J."/>
            <person name="Richardson P."/>
        </authorList>
    </citation>
    <scope>NUCLEOTIDE SEQUENCE [LARGE SCALE GENOMIC DNA]</scope>
    <source>
        <strain evidence="2">ATCC 700345 / ANG-SQ1</strain>
    </source>
</reference>
<organism evidence="1 2">
    <name type="scientific">Shewanella pealeana (strain ATCC 700345 / ANG-SQ1)</name>
    <dbReference type="NCBI Taxonomy" id="398579"/>
    <lineage>
        <taxon>Bacteria</taxon>
        <taxon>Pseudomonadati</taxon>
        <taxon>Pseudomonadota</taxon>
        <taxon>Gammaproteobacteria</taxon>
        <taxon>Alteromonadales</taxon>
        <taxon>Shewanellaceae</taxon>
        <taxon>Shewanella</taxon>
    </lineage>
</organism>
<accession>A8H1N7</accession>
<protein>
    <submittedName>
        <fullName evidence="1">Uncharacterized protein</fullName>
    </submittedName>
</protein>
<dbReference type="EMBL" id="CP000851">
    <property type="protein sequence ID" value="ABV86474.1"/>
    <property type="molecule type" value="Genomic_DNA"/>
</dbReference>
<proteinExistence type="predicted"/>
<keyword evidence="2" id="KW-1185">Reference proteome</keyword>
<dbReference type="KEGG" id="spl:Spea_1147"/>